<dbReference type="Proteomes" id="UP000008983">
    <property type="component" value="Unassembled WGS sequence"/>
</dbReference>
<proteinExistence type="predicted"/>
<accession>G0QM85</accession>
<feature type="non-terminal residue" evidence="1">
    <location>
        <position position="360"/>
    </location>
</feature>
<dbReference type="SUPFAM" id="SSF52540">
    <property type="entry name" value="P-loop containing nucleoside triphosphate hydrolases"/>
    <property type="match status" value="1"/>
</dbReference>
<dbReference type="RefSeq" id="XP_004037658.1">
    <property type="nucleotide sequence ID" value="XM_004037610.1"/>
</dbReference>
<reference evidence="1 2" key="1">
    <citation type="submission" date="2011-07" db="EMBL/GenBank/DDBJ databases">
        <authorList>
            <person name="Coyne R."/>
            <person name="Brami D."/>
            <person name="Johnson J."/>
            <person name="Hostetler J."/>
            <person name="Hannick L."/>
            <person name="Clark T."/>
            <person name="Cassidy-Hanley D."/>
            <person name="Inman J."/>
        </authorList>
    </citation>
    <scope>NUCLEOTIDE SEQUENCE [LARGE SCALE GENOMIC DNA]</scope>
    <source>
        <strain evidence="1 2">G5</strain>
    </source>
</reference>
<evidence type="ECO:0000313" key="1">
    <source>
        <dbReference type="EMBL" id="EGR33672.1"/>
    </source>
</evidence>
<keyword evidence="2" id="KW-1185">Reference proteome</keyword>
<dbReference type="EMBL" id="GL983407">
    <property type="protein sequence ID" value="EGR33672.1"/>
    <property type="molecule type" value="Genomic_DNA"/>
</dbReference>
<dbReference type="InterPro" id="IPR027417">
    <property type="entry name" value="P-loop_NTPase"/>
</dbReference>
<name>G0QM85_ICHMU</name>
<protein>
    <submittedName>
        <fullName evidence="1">Uncharacterized protein</fullName>
    </submittedName>
</protein>
<dbReference type="AlphaFoldDB" id="G0QM85"/>
<sequence>ILNDQQHRLMNWLSKLSNIIQVYMSPTEVESSDRRSIFWLAGSNGIGKSLFIRMLHDIIRVHAHFNIWYLSANYGLKDQFGDQVTYNLNNKALSYLDESAVNFLVVDEVQVGVGLFSDDQLLQLSQSSGGGSKQSISLQMKYGHNIVLRKCCWLIFSNVQIETFVTQMQQIRLGQNINSLLLRTNYLDVWEYSDRLIEWQKQQLVDIQRNYNNTLVIDIKEFLFLNIDIHLQLEGQKYDQYCSNAVKVNKISKQLFNKLTNYSSRRMEFLSLTVQQYKLIQESQNINVAKLQIKQATQFLLDTTVTGYSTQFNEFINTNYHYEGEAQIAPISDERIDAIKKMNQSRIPQVYQRLQEIRMT</sequence>
<dbReference type="InParanoid" id="G0QM85"/>
<gene>
    <name evidence="1" type="ORF">IMG5_046220</name>
</gene>
<organism evidence="1 2">
    <name type="scientific">Ichthyophthirius multifiliis</name>
    <name type="common">White spot disease agent</name>
    <name type="synonym">Ich</name>
    <dbReference type="NCBI Taxonomy" id="5932"/>
    <lineage>
        <taxon>Eukaryota</taxon>
        <taxon>Sar</taxon>
        <taxon>Alveolata</taxon>
        <taxon>Ciliophora</taxon>
        <taxon>Intramacronucleata</taxon>
        <taxon>Oligohymenophorea</taxon>
        <taxon>Hymenostomatida</taxon>
        <taxon>Ophryoglenina</taxon>
        <taxon>Ichthyophthirius</taxon>
    </lineage>
</organism>
<evidence type="ECO:0000313" key="2">
    <source>
        <dbReference type="Proteomes" id="UP000008983"/>
    </source>
</evidence>
<dbReference type="GeneID" id="14909857"/>
<feature type="non-terminal residue" evidence="1">
    <location>
        <position position="1"/>
    </location>
</feature>